<dbReference type="InterPro" id="IPR043160">
    <property type="entry name" value="Dynein_C_barrel"/>
</dbReference>
<dbReference type="Gene3D" id="3.10.490.20">
    <property type="match status" value="1"/>
</dbReference>
<dbReference type="AlphaFoldDB" id="A0A8D8LIQ4"/>
<dbReference type="EMBL" id="HBUF01007237">
    <property type="protein sequence ID" value="CAG6607248.1"/>
    <property type="molecule type" value="Transcribed_RNA"/>
</dbReference>
<dbReference type="InterPro" id="IPR026983">
    <property type="entry name" value="DHC"/>
</dbReference>
<dbReference type="GO" id="GO:0030286">
    <property type="term" value="C:dynein complex"/>
    <property type="evidence" value="ECO:0007669"/>
    <property type="project" value="InterPro"/>
</dbReference>
<name>A0A8D8LIQ4_9HEMI</name>
<reference evidence="2" key="1">
    <citation type="submission" date="2021-05" db="EMBL/GenBank/DDBJ databases">
        <authorList>
            <person name="Alioto T."/>
            <person name="Alioto T."/>
            <person name="Gomez Garrido J."/>
        </authorList>
    </citation>
    <scope>NUCLEOTIDE SEQUENCE</scope>
</reference>
<dbReference type="Pfam" id="PF18199">
    <property type="entry name" value="Dynein_C"/>
    <property type="match status" value="1"/>
</dbReference>
<evidence type="ECO:0000259" key="1">
    <source>
        <dbReference type="Pfam" id="PF18199"/>
    </source>
</evidence>
<dbReference type="InterPro" id="IPR041228">
    <property type="entry name" value="Dynein_C"/>
</dbReference>
<protein>
    <submittedName>
        <fullName evidence="2">Dynein heavy chain 8, axonemal</fullName>
    </submittedName>
</protein>
<dbReference type="GO" id="GO:0045505">
    <property type="term" value="F:dynein intermediate chain binding"/>
    <property type="evidence" value="ECO:0007669"/>
    <property type="project" value="InterPro"/>
</dbReference>
<evidence type="ECO:0000313" key="2">
    <source>
        <dbReference type="EMBL" id="CAG6607248.1"/>
    </source>
</evidence>
<dbReference type="PANTHER" id="PTHR46961">
    <property type="entry name" value="DYNEIN HEAVY CHAIN 1, AXONEMAL-LIKE PROTEIN"/>
    <property type="match status" value="1"/>
</dbReference>
<sequence>MKQEVARANKWPLDLVEITNTVTNVYREGVVKAPAEGVYVYGLFLEGAAWDKRFRILIEALPKVLNTLMPNLHITAVNKAYVTDPKLYTVSITVIFSLHCKYNSYSLITL</sequence>
<proteinExistence type="predicted"/>
<dbReference type="GO" id="GO:0007018">
    <property type="term" value="P:microtubule-based movement"/>
    <property type="evidence" value="ECO:0007669"/>
    <property type="project" value="InterPro"/>
</dbReference>
<feature type="domain" description="Dynein heavy chain C-terminal" evidence="1">
    <location>
        <begin position="1"/>
        <end position="83"/>
    </location>
</feature>
<organism evidence="2">
    <name type="scientific">Cacopsylla melanoneura</name>
    <dbReference type="NCBI Taxonomy" id="428564"/>
    <lineage>
        <taxon>Eukaryota</taxon>
        <taxon>Metazoa</taxon>
        <taxon>Ecdysozoa</taxon>
        <taxon>Arthropoda</taxon>
        <taxon>Hexapoda</taxon>
        <taxon>Insecta</taxon>
        <taxon>Pterygota</taxon>
        <taxon>Neoptera</taxon>
        <taxon>Paraneoptera</taxon>
        <taxon>Hemiptera</taxon>
        <taxon>Sternorrhyncha</taxon>
        <taxon>Psylloidea</taxon>
        <taxon>Psyllidae</taxon>
        <taxon>Psyllinae</taxon>
        <taxon>Cacopsylla</taxon>
    </lineage>
</organism>
<dbReference type="GO" id="GO:0051959">
    <property type="term" value="F:dynein light intermediate chain binding"/>
    <property type="evidence" value="ECO:0007669"/>
    <property type="project" value="InterPro"/>
</dbReference>
<accession>A0A8D8LIQ4</accession>